<dbReference type="EMBL" id="KR868753">
    <property type="protein sequence ID" value="AND76646.1"/>
    <property type="molecule type" value="mRNA"/>
</dbReference>
<accession>A0A172Q378</accession>
<dbReference type="PANTHER" id="PTHR46081">
    <property type="entry name" value="PEPTIDE METHIONINE SULFOXIDE REDUCTASE 2"/>
    <property type="match status" value="1"/>
</dbReference>
<dbReference type="GO" id="GO:0006979">
    <property type="term" value="P:response to oxidative stress"/>
    <property type="evidence" value="ECO:0007669"/>
    <property type="project" value="InterPro"/>
</dbReference>
<evidence type="ECO:0000256" key="3">
    <source>
        <dbReference type="ARBA" id="ARBA00022833"/>
    </source>
</evidence>
<evidence type="ECO:0000256" key="2">
    <source>
        <dbReference type="ARBA" id="ARBA00022723"/>
    </source>
</evidence>
<feature type="signal peptide" evidence="5">
    <location>
        <begin position="1"/>
        <end position="18"/>
    </location>
</feature>
<keyword evidence="3 5" id="KW-0862">Zinc</keyword>
<evidence type="ECO:0000259" key="6">
    <source>
        <dbReference type="PROSITE" id="PS51790"/>
    </source>
</evidence>
<evidence type="ECO:0000256" key="1">
    <source>
        <dbReference type="ARBA" id="ARBA00007174"/>
    </source>
</evidence>
<sequence>MRLLCSSFSLFLASRISSLCFLQKSSSLNSLLRPTLCRPCYPAFSTAATMTTSTFQQKTDEEWRQILTREEYRVLREKATEPPWSGEYNSVYPSSGFFACRGCLSPLFPASSKFKSGCGWPAFDRAYEGKVKAVLDVSGGMRRWEIICNSCGGHLGHVFNGEGLTSTNERHCVNSLSIKYVEGQPSPPLNTEILNPEANK</sequence>
<dbReference type="PROSITE" id="PS51790">
    <property type="entry name" value="MSRB"/>
    <property type="match status" value="1"/>
</dbReference>
<dbReference type="InterPro" id="IPR011057">
    <property type="entry name" value="Mss4-like_sf"/>
</dbReference>
<dbReference type="GO" id="GO:0030091">
    <property type="term" value="P:protein repair"/>
    <property type="evidence" value="ECO:0007669"/>
    <property type="project" value="InterPro"/>
</dbReference>
<comment type="catalytic activity">
    <reaction evidence="5">
        <text>L-methionyl-[protein] + [thioredoxin]-disulfide + H2O = L-methionyl-(R)-S-oxide-[protein] + [thioredoxin]-dithiol</text>
        <dbReference type="Rhea" id="RHEA:24164"/>
        <dbReference type="Rhea" id="RHEA-COMP:10698"/>
        <dbReference type="Rhea" id="RHEA-COMP:10700"/>
        <dbReference type="Rhea" id="RHEA-COMP:12313"/>
        <dbReference type="Rhea" id="RHEA-COMP:12314"/>
        <dbReference type="ChEBI" id="CHEBI:15377"/>
        <dbReference type="ChEBI" id="CHEBI:16044"/>
        <dbReference type="ChEBI" id="CHEBI:29950"/>
        <dbReference type="ChEBI" id="CHEBI:45764"/>
        <dbReference type="ChEBI" id="CHEBI:50058"/>
        <dbReference type="EC" id="1.8.4.12"/>
    </reaction>
</comment>
<feature type="chain" id="PRO_5015798962" description="Peptide-methionine (R)-S-oxide reductase" evidence="5">
    <location>
        <begin position="19"/>
        <end position="200"/>
    </location>
</feature>
<keyword evidence="5" id="KW-0732">Signal</keyword>
<dbReference type="NCBIfam" id="TIGR00357">
    <property type="entry name" value="peptide-methionine (R)-S-oxide reductase MsrB"/>
    <property type="match status" value="1"/>
</dbReference>
<dbReference type="GO" id="GO:0033743">
    <property type="term" value="F:peptide-methionine (R)-S-oxide reductase activity"/>
    <property type="evidence" value="ECO:0007669"/>
    <property type="project" value="UniProtKB-EC"/>
</dbReference>
<dbReference type="InterPro" id="IPR028427">
    <property type="entry name" value="Met_Sox_Rdtase_MsrB"/>
</dbReference>
<evidence type="ECO:0000256" key="4">
    <source>
        <dbReference type="ARBA" id="ARBA00023002"/>
    </source>
</evidence>
<dbReference type="SUPFAM" id="SSF51316">
    <property type="entry name" value="Mss4-like"/>
    <property type="match status" value="1"/>
</dbReference>
<reference evidence="7" key="1">
    <citation type="submission" date="2015-05" db="EMBL/GenBank/DDBJ databases">
        <authorList>
            <person name="Wang D.B."/>
            <person name="Wang M."/>
        </authorList>
    </citation>
    <scope>NUCLEOTIDE SEQUENCE</scope>
</reference>
<dbReference type="GO" id="GO:0046872">
    <property type="term" value="F:metal ion binding"/>
    <property type="evidence" value="ECO:0007669"/>
    <property type="project" value="UniProtKB-KW"/>
</dbReference>
<evidence type="ECO:0000256" key="5">
    <source>
        <dbReference type="RuleBase" id="RU365044"/>
    </source>
</evidence>
<feature type="domain" description="MsrB" evidence="6">
    <location>
        <begin position="60"/>
        <end position="183"/>
    </location>
</feature>
<keyword evidence="2 5" id="KW-0479">Metal-binding</keyword>
<comment type="cofactor">
    <cofactor evidence="5">
        <name>Zn(2+)</name>
        <dbReference type="ChEBI" id="CHEBI:29105"/>
    </cofactor>
    <text evidence="5">Binds 1 zinc ion per subunit.</text>
</comment>
<dbReference type="PANTHER" id="PTHR46081:SF8">
    <property type="entry name" value="PEPTIDE METHIONINE SULFOXIDE REDUCTASE 2"/>
    <property type="match status" value="1"/>
</dbReference>
<dbReference type="Pfam" id="PF01641">
    <property type="entry name" value="SelR"/>
    <property type="match status" value="1"/>
</dbReference>
<dbReference type="AlphaFoldDB" id="A0A172Q378"/>
<protein>
    <recommendedName>
        <fullName evidence="5">Peptide-methionine (R)-S-oxide reductase</fullName>
        <ecNumber evidence="5">1.8.4.12</ecNumber>
    </recommendedName>
</protein>
<dbReference type="Gene3D" id="2.170.150.20">
    <property type="entry name" value="Peptide methionine sulfoxide reductase"/>
    <property type="match status" value="1"/>
</dbReference>
<dbReference type="EC" id="1.8.4.12" evidence="5"/>
<evidence type="ECO:0000313" key="7">
    <source>
        <dbReference type="EMBL" id="AND76646.1"/>
    </source>
</evidence>
<comment type="similarity">
    <text evidence="1 5">Belongs to the MsrB Met sulfoxide reductase family.</text>
</comment>
<dbReference type="InterPro" id="IPR002579">
    <property type="entry name" value="Met_Sox_Rdtase_MsrB_dom"/>
</dbReference>
<feature type="non-terminal residue" evidence="7">
    <location>
        <position position="1"/>
    </location>
</feature>
<proteinExistence type="evidence at transcript level"/>
<keyword evidence="4 5" id="KW-0560">Oxidoreductase</keyword>
<name>A0A172Q378_EIMMA</name>
<organism evidence="7">
    <name type="scientific">Eimeria maxima</name>
    <name type="common">Coccidian parasite</name>
    <dbReference type="NCBI Taxonomy" id="5804"/>
    <lineage>
        <taxon>Eukaryota</taxon>
        <taxon>Sar</taxon>
        <taxon>Alveolata</taxon>
        <taxon>Apicomplexa</taxon>
        <taxon>Conoidasida</taxon>
        <taxon>Coccidia</taxon>
        <taxon>Eucoccidiorida</taxon>
        <taxon>Eimeriorina</taxon>
        <taxon>Eimeriidae</taxon>
        <taxon>Eimeria</taxon>
    </lineage>
</organism>